<dbReference type="Proteomes" id="UP000054538">
    <property type="component" value="Unassembled WGS sequence"/>
</dbReference>
<sequence length="60" mass="6604">AGGPHQKLDIFHVTHHTHSAFDETLLGDQVHQDIAGSRKQSLKSHPALTYLTKQKCDGTT</sequence>
<dbReference type="EMBL" id="KN829216">
    <property type="protein sequence ID" value="KIK74040.1"/>
    <property type="molecule type" value="Genomic_DNA"/>
</dbReference>
<proteinExistence type="predicted"/>
<reference evidence="2" key="3">
    <citation type="submission" date="2015-02" db="EMBL/GenBank/DDBJ databases">
        <title>Evolutionary Origins and Diversification of the Mycorrhizal Mutualists.</title>
        <authorList>
            <consortium name="DOE Joint Genome Institute"/>
            <consortium name="Mycorrhizal Genomics Consortium"/>
            <person name="Kohler A."/>
            <person name="Kuo A."/>
            <person name="Nagy L.G."/>
            <person name="Floudas D."/>
            <person name="Copeland A."/>
            <person name="Barry K.W."/>
            <person name="Cichocki N."/>
            <person name="Veneault-Fourrey C."/>
            <person name="LaButti K."/>
            <person name="Lindquist E.A."/>
            <person name="Lipzen A."/>
            <person name="Lundell T."/>
            <person name="Morin E."/>
            <person name="Murat C."/>
            <person name="Riley R."/>
            <person name="Ohm R."/>
            <person name="Sun H."/>
            <person name="Tunlid A."/>
            <person name="Henrissat B."/>
            <person name="Grigoriev I.V."/>
            <person name="Hibbett D.S."/>
            <person name="Martin F."/>
        </authorList>
    </citation>
    <scope>NUCLEOTIDE SEQUENCE</scope>
    <source>
        <strain evidence="2">Ve08.2h10</strain>
    </source>
</reference>
<name>A0A0D0DF86_9AGAM</name>
<reference evidence="3" key="2">
    <citation type="submission" date="2015-01" db="EMBL/GenBank/DDBJ databases">
        <title>Evolutionary Origins and Diversification of the Mycorrhizal Mutualists.</title>
        <authorList>
            <consortium name="DOE Joint Genome Institute"/>
            <consortium name="Mycorrhizal Genomics Consortium"/>
            <person name="Kohler A."/>
            <person name="Kuo A."/>
            <person name="Nagy L.G."/>
            <person name="Floudas D."/>
            <person name="Copeland A."/>
            <person name="Barry K.W."/>
            <person name="Cichocki N."/>
            <person name="Veneault-Fourrey C."/>
            <person name="LaButti K."/>
            <person name="Lindquist E.A."/>
            <person name="Lipzen A."/>
            <person name="Lundell T."/>
            <person name="Morin E."/>
            <person name="Murat C."/>
            <person name="Riley R."/>
            <person name="Ohm R."/>
            <person name="Sun H."/>
            <person name="Tunlid A."/>
            <person name="Henrissat B."/>
            <person name="Grigoriev I.V."/>
            <person name="Hibbett D.S."/>
            <person name="Martin F."/>
        </authorList>
    </citation>
    <scope>NUCLEOTIDE SEQUENCE [LARGE SCALE GENOMIC DNA]</scope>
    <source>
        <strain evidence="1 3">Ve08.2h10</strain>
    </source>
</reference>
<keyword evidence="3" id="KW-1185">Reference proteome</keyword>
<evidence type="ECO:0000313" key="3">
    <source>
        <dbReference type="Proteomes" id="UP000054538"/>
    </source>
</evidence>
<gene>
    <name evidence="2" type="ORF">PAXRUDRAFT_835394</name>
    <name evidence="1" type="ORF">PAXRUDRAFT_836087</name>
</gene>
<evidence type="ECO:0000313" key="2">
    <source>
        <dbReference type="EMBL" id="KIK76335.1"/>
    </source>
</evidence>
<evidence type="ECO:0000313" key="1">
    <source>
        <dbReference type="EMBL" id="KIK74040.1"/>
    </source>
</evidence>
<dbReference type="AlphaFoldDB" id="A0A0D0DF86"/>
<reference evidence="2 3" key="1">
    <citation type="submission" date="2014-04" db="EMBL/GenBank/DDBJ databases">
        <authorList>
            <consortium name="DOE Joint Genome Institute"/>
            <person name="Kuo A."/>
            <person name="Kohler A."/>
            <person name="Jargeat P."/>
            <person name="Nagy L.G."/>
            <person name="Floudas D."/>
            <person name="Copeland A."/>
            <person name="Barry K.W."/>
            <person name="Cichocki N."/>
            <person name="Veneault-Fourrey C."/>
            <person name="LaButti K."/>
            <person name="Lindquist E.A."/>
            <person name="Lipzen A."/>
            <person name="Lundell T."/>
            <person name="Morin E."/>
            <person name="Murat C."/>
            <person name="Sun H."/>
            <person name="Tunlid A."/>
            <person name="Henrissat B."/>
            <person name="Grigoriev I.V."/>
            <person name="Hibbett D.S."/>
            <person name="Martin F."/>
            <person name="Nordberg H.P."/>
            <person name="Cantor M.N."/>
            <person name="Hua S.X."/>
        </authorList>
    </citation>
    <scope>NUCLEOTIDE SEQUENCE [LARGE SCALE GENOMIC DNA]</scope>
    <source>
        <strain evidence="2 3">Ve08.2h10</strain>
    </source>
</reference>
<feature type="non-terminal residue" evidence="2">
    <location>
        <position position="60"/>
    </location>
</feature>
<accession>A0A0D0DF86</accession>
<dbReference type="EMBL" id="KN827542">
    <property type="protein sequence ID" value="KIK76335.1"/>
    <property type="molecule type" value="Genomic_DNA"/>
</dbReference>
<organism evidence="2 3">
    <name type="scientific">Paxillus rubicundulus Ve08.2h10</name>
    <dbReference type="NCBI Taxonomy" id="930991"/>
    <lineage>
        <taxon>Eukaryota</taxon>
        <taxon>Fungi</taxon>
        <taxon>Dikarya</taxon>
        <taxon>Basidiomycota</taxon>
        <taxon>Agaricomycotina</taxon>
        <taxon>Agaricomycetes</taxon>
        <taxon>Agaricomycetidae</taxon>
        <taxon>Boletales</taxon>
        <taxon>Paxilineae</taxon>
        <taxon>Paxillaceae</taxon>
        <taxon>Paxillus</taxon>
    </lineage>
</organism>
<dbReference type="HOGENOM" id="CLU_2948182_0_0_1"/>
<protein>
    <submittedName>
        <fullName evidence="2">Uncharacterized protein</fullName>
    </submittedName>
</protein>
<feature type="non-terminal residue" evidence="2">
    <location>
        <position position="1"/>
    </location>
</feature>